<dbReference type="InterPro" id="IPR000836">
    <property type="entry name" value="PRTase_dom"/>
</dbReference>
<evidence type="ECO:0000256" key="13">
    <source>
        <dbReference type="ARBA" id="ARBA00049535"/>
    </source>
</evidence>
<keyword evidence="10 16" id="KW-0418">Kinase</keyword>
<dbReference type="GO" id="GO:0005524">
    <property type="term" value="F:ATP binding"/>
    <property type="evidence" value="ECO:0007669"/>
    <property type="project" value="UniProtKB-KW"/>
</dbReference>
<feature type="compositionally biased region" description="Polar residues" evidence="14">
    <location>
        <begin position="732"/>
        <end position="746"/>
    </location>
</feature>
<dbReference type="NCBIfam" id="TIGR01251">
    <property type="entry name" value="ribP_PPkin"/>
    <property type="match status" value="2"/>
</dbReference>
<feature type="compositionally biased region" description="Polar residues" evidence="14">
    <location>
        <begin position="767"/>
        <end position="792"/>
    </location>
</feature>
<comment type="catalytic activity">
    <reaction evidence="13">
        <text>D-ribose 5-phosphate + ATP = 5-phospho-alpha-D-ribose 1-diphosphate + AMP + H(+)</text>
        <dbReference type="Rhea" id="RHEA:15609"/>
        <dbReference type="ChEBI" id="CHEBI:15378"/>
        <dbReference type="ChEBI" id="CHEBI:30616"/>
        <dbReference type="ChEBI" id="CHEBI:58017"/>
        <dbReference type="ChEBI" id="CHEBI:78346"/>
        <dbReference type="ChEBI" id="CHEBI:456215"/>
        <dbReference type="EC" id="2.7.6.1"/>
    </reaction>
</comment>
<evidence type="ECO:0000259" key="15">
    <source>
        <dbReference type="PROSITE" id="PS50011"/>
    </source>
</evidence>
<dbReference type="InterPro" id="IPR029099">
    <property type="entry name" value="Pribosyltran_N"/>
</dbReference>
<comment type="similarity">
    <text evidence="3">Belongs to the ribose-phosphate pyrophosphokinase family.</text>
</comment>
<gene>
    <name evidence="16" type="primary">IME2</name>
    <name evidence="16" type="ORF">VNI00_001596</name>
</gene>
<evidence type="ECO:0000256" key="3">
    <source>
        <dbReference type="ARBA" id="ARBA00006478"/>
    </source>
</evidence>
<dbReference type="PROSITE" id="PS00108">
    <property type="entry name" value="PROTEIN_KINASE_ST"/>
    <property type="match status" value="1"/>
</dbReference>
<comment type="pathway">
    <text evidence="2">Metabolic intermediate biosynthesis; 5-phospho-alpha-D-ribose 1-diphosphate biosynthesis; 5-phospho-alpha-D-ribose 1-diphosphate from D-ribose 5-phosphate (route I): step 1/1.</text>
</comment>
<feature type="compositionally biased region" description="Polar residues" evidence="14">
    <location>
        <begin position="1171"/>
        <end position="1185"/>
    </location>
</feature>
<evidence type="ECO:0000256" key="8">
    <source>
        <dbReference type="ARBA" id="ARBA00022727"/>
    </source>
</evidence>
<sequence>MLNGGGIKIFSGTSHPELAEIIARRVGLPLSNAEITKSGIGETNVRIAESVREDDVYIVNTGCGAINTALMELCIMIHACKIASAKRITAVLPLFPYARQDKKDKSRAPITAKLVANMIQKAGCDHIITMDLHASQIQGFFDVPVDNATSMADRLGVDFALFHKERKKANEVSRMVLVGHVKGKTAILVDDMADTCGTLCLASKHLAEAGVNKVYAIVTHGILSGNALKSIEESALEKLIVTNTLPQKANQAACSKIEVIDIGVVLGEVIRRSHYGESLGNATKAMHNNNLDAHNINLPNYPQNSQNNHPIQPNGQQPHNSQRPQQQQAQKAPITVVGIPSVHIENNRLVVGSSQSNSTRSYTPLKVLGDGSFGTVWLCDWHTTLPPNTPLSPMQCGAGARPEWAGKRLVAVKRMKKKWEGGWDECKKLKELESLRAIPFHPNIIPLYDFFLMPATKELYFVFESMEGNLYHLIKARKGRPFTGGLVASIFFQIVSGLDHIHSYGYFHRDMKPENVLVTTTGLFDYTSLSPAAPPNAPLEKDVVAIIKLADFGLARETKSKPPYTEYVSTRWYRAPEVLLFSRDYSNPVDMWALGTIMAEVVTLRPLFPGADEIDQVARICEILGNPSNEYGLDSSKAPIGGGPWPRGIKLAQARGFEFRRMPPRDIHTLFDRSVPLSLIHCIRDLLRYDPDARLTCRECLTHPYLLESLPRNNIPLPSGVRISTLPYVTSRNGNGTLPSPQATLGSLSPRSIPPSHSHSIPQPNSLHPSTIPNAASTHRNAFYPNNHSPQYQDDPRAGPSWQNYDGDYPMDSPHAEDYSMLNGQPMDIYPSRPQHVDPDPTLVDPSEAGPSGTSKHGKFGFSLKKNSKWGGLGGMFGGDKSHHQELPPLHENPAASSSTGSLKRSQSAGSDNRSLKDGSMRTDDVKRNKKEAERLQREAAKQQRALQEKMQREQARAVMQKRNRIMQKTENLEWRVTDQRHFPDTSSIAKGKQPQTTGVVRRERHPEPVSGGSPTVNAASGIFISHPGDSPSMERRSGERMAKVRKMDFDDDHSVSSSDVHSTGRMSSLSFATIDSDPGPSRIRNRPSLFGLNRMTSTSSLRTSFDDFSQSARSSNSFSLDGQLANDFRTQASMNNSGHSPIPGSVSPPPMQMLSLSPSLSPPISPSPQWMQVPQRTETLSSRRGQAPPSISVPQLSVTSTRSASYSPYEHPPREPNGRPTTHGHFTKTEINPIFQVVSYAWDVEGGFEPNGKFSQPPLPTPTSAGPDETFPPTSLPPFSQLEAVAGHGGGVYDYPPLSPMSFTAHSEDAPSSS</sequence>
<dbReference type="FunFam" id="3.40.50.2020:FF:000001">
    <property type="entry name" value="Ribose-phosphate pyrophosphokinase"/>
    <property type="match status" value="1"/>
</dbReference>
<feature type="compositionally biased region" description="Low complexity" evidence="14">
    <location>
        <begin position="316"/>
        <end position="330"/>
    </location>
</feature>
<feature type="compositionally biased region" description="Basic and acidic residues" evidence="14">
    <location>
        <begin position="971"/>
        <end position="984"/>
    </location>
</feature>
<keyword evidence="11" id="KW-0067">ATP-binding</keyword>
<dbReference type="GO" id="GO:0005737">
    <property type="term" value="C:cytoplasm"/>
    <property type="evidence" value="ECO:0007669"/>
    <property type="project" value="TreeGrafter"/>
</dbReference>
<evidence type="ECO:0000313" key="16">
    <source>
        <dbReference type="EMBL" id="KAK7058972.1"/>
    </source>
</evidence>
<evidence type="ECO:0000256" key="5">
    <source>
        <dbReference type="ARBA" id="ARBA00022527"/>
    </source>
</evidence>
<feature type="compositionally biased region" description="Low complexity" evidence="14">
    <location>
        <begin position="747"/>
        <end position="766"/>
    </location>
</feature>
<dbReference type="Gene3D" id="3.30.200.20">
    <property type="entry name" value="Phosphorylase Kinase, domain 1"/>
    <property type="match status" value="1"/>
</dbReference>
<evidence type="ECO:0000256" key="2">
    <source>
        <dbReference type="ARBA" id="ARBA00004996"/>
    </source>
</evidence>
<proteinExistence type="inferred from homology"/>
<keyword evidence="9" id="KW-0547">Nucleotide-binding</keyword>
<dbReference type="PANTHER" id="PTHR10210">
    <property type="entry name" value="RIBOSE-PHOSPHATE DIPHOSPHOKINASE FAMILY MEMBER"/>
    <property type="match status" value="1"/>
</dbReference>
<dbReference type="Pfam" id="PF14572">
    <property type="entry name" value="Pribosyl_synth"/>
    <property type="match status" value="1"/>
</dbReference>
<accession>A0AAW0E4L1</accession>
<dbReference type="CDD" id="cd07830">
    <property type="entry name" value="STKc_MAK_like"/>
    <property type="match status" value="1"/>
</dbReference>
<evidence type="ECO:0000256" key="6">
    <source>
        <dbReference type="ARBA" id="ARBA00022679"/>
    </source>
</evidence>
<dbReference type="InterPro" id="IPR005946">
    <property type="entry name" value="Rib-P_diPkinase"/>
</dbReference>
<feature type="compositionally biased region" description="Basic and acidic residues" evidence="14">
    <location>
        <begin position="914"/>
        <end position="956"/>
    </location>
</feature>
<dbReference type="Pfam" id="PF13793">
    <property type="entry name" value="Pribosyltran_N"/>
    <property type="match status" value="1"/>
</dbReference>
<dbReference type="Pfam" id="PF00069">
    <property type="entry name" value="Pkinase"/>
    <property type="match status" value="1"/>
</dbReference>
<feature type="compositionally biased region" description="Polar residues" evidence="14">
    <location>
        <begin position="985"/>
        <end position="999"/>
    </location>
</feature>
<organism evidence="16 17">
    <name type="scientific">Paramarasmius palmivorus</name>
    <dbReference type="NCBI Taxonomy" id="297713"/>
    <lineage>
        <taxon>Eukaryota</taxon>
        <taxon>Fungi</taxon>
        <taxon>Dikarya</taxon>
        <taxon>Basidiomycota</taxon>
        <taxon>Agaricomycotina</taxon>
        <taxon>Agaricomycetes</taxon>
        <taxon>Agaricomycetidae</taxon>
        <taxon>Agaricales</taxon>
        <taxon>Marasmiineae</taxon>
        <taxon>Marasmiaceae</taxon>
        <taxon>Paramarasmius</taxon>
    </lineage>
</organism>
<keyword evidence="17" id="KW-1185">Reference proteome</keyword>
<evidence type="ECO:0000256" key="1">
    <source>
        <dbReference type="ARBA" id="ARBA00001946"/>
    </source>
</evidence>
<dbReference type="PANTHER" id="PTHR10210:SF32">
    <property type="entry name" value="RIBOSE-PHOSPHATE PYROPHOSPHOKINASE 2"/>
    <property type="match status" value="1"/>
</dbReference>
<dbReference type="SMART" id="SM01400">
    <property type="entry name" value="Pribosyltran_N"/>
    <property type="match status" value="1"/>
</dbReference>
<keyword evidence="12" id="KW-0460">Magnesium</keyword>
<evidence type="ECO:0000256" key="11">
    <source>
        <dbReference type="ARBA" id="ARBA00022840"/>
    </source>
</evidence>
<evidence type="ECO:0000313" key="17">
    <source>
        <dbReference type="Proteomes" id="UP001383192"/>
    </source>
</evidence>
<dbReference type="GO" id="GO:0009156">
    <property type="term" value="P:ribonucleoside monophosphate biosynthetic process"/>
    <property type="evidence" value="ECO:0007669"/>
    <property type="project" value="InterPro"/>
</dbReference>
<dbReference type="FunFam" id="1.10.510.10:FF:000624">
    <property type="entry name" value="Mitogen-activated protein kinase"/>
    <property type="match status" value="1"/>
</dbReference>
<feature type="compositionally biased region" description="Basic and acidic residues" evidence="14">
    <location>
        <begin position="1033"/>
        <end position="1055"/>
    </location>
</feature>
<dbReference type="EC" id="2.7.6.1" evidence="4"/>
<keyword evidence="8" id="KW-0545">Nucleotide biosynthesis</keyword>
<dbReference type="InterPro" id="IPR000842">
    <property type="entry name" value="PRib_PP_synth_CS"/>
</dbReference>
<feature type="region of interest" description="Disordered" evidence="14">
    <location>
        <begin position="732"/>
        <end position="1091"/>
    </location>
</feature>
<dbReference type="GO" id="GO:0000287">
    <property type="term" value="F:magnesium ion binding"/>
    <property type="evidence" value="ECO:0007669"/>
    <property type="project" value="InterPro"/>
</dbReference>
<comment type="caution">
    <text evidence="16">The sequence shown here is derived from an EMBL/GenBank/DDBJ whole genome shotgun (WGS) entry which is preliminary data.</text>
</comment>
<dbReference type="InterPro" id="IPR008271">
    <property type="entry name" value="Ser/Thr_kinase_AS"/>
</dbReference>
<feature type="domain" description="Protein kinase" evidence="15">
    <location>
        <begin position="362"/>
        <end position="706"/>
    </location>
</feature>
<evidence type="ECO:0000256" key="4">
    <source>
        <dbReference type="ARBA" id="ARBA00013247"/>
    </source>
</evidence>
<dbReference type="GO" id="GO:0006164">
    <property type="term" value="P:purine nucleotide biosynthetic process"/>
    <property type="evidence" value="ECO:0007669"/>
    <property type="project" value="TreeGrafter"/>
</dbReference>
<protein>
    <recommendedName>
        <fullName evidence="4">ribose-phosphate diphosphokinase</fullName>
        <ecNumber evidence="4">2.7.6.1</ecNumber>
    </recommendedName>
</protein>
<feature type="region of interest" description="Disordered" evidence="14">
    <location>
        <begin position="292"/>
        <end position="333"/>
    </location>
</feature>
<dbReference type="GO" id="GO:0004674">
    <property type="term" value="F:protein serine/threonine kinase activity"/>
    <property type="evidence" value="ECO:0007669"/>
    <property type="project" value="UniProtKB-KW"/>
</dbReference>
<dbReference type="Proteomes" id="UP001383192">
    <property type="component" value="Unassembled WGS sequence"/>
</dbReference>
<dbReference type="InterPro" id="IPR011009">
    <property type="entry name" value="Kinase-like_dom_sf"/>
</dbReference>
<dbReference type="SUPFAM" id="SSF56112">
    <property type="entry name" value="Protein kinase-like (PK-like)"/>
    <property type="match status" value="1"/>
</dbReference>
<dbReference type="Gene3D" id="3.40.50.2020">
    <property type="match status" value="2"/>
</dbReference>
<keyword evidence="5 16" id="KW-0723">Serine/threonine-protein kinase</keyword>
<feature type="compositionally biased region" description="Polar residues" evidence="14">
    <location>
        <begin position="292"/>
        <end position="315"/>
    </location>
</feature>
<dbReference type="GO" id="GO:0002189">
    <property type="term" value="C:ribose phosphate diphosphokinase complex"/>
    <property type="evidence" value="ECO:0007669"/>
    <property type="project" value="UniProtKB-ARBA"/>
</dbReference>
<dbReference type="PROSITE" id="PS50011">
    <property type="entry name" value="PROTEIN_KINASE_DOM"/>
    <property type="match status" value="1"/>
</dbReference>
<dbReference type="Gene3D" id="1.10.510.10">
    <property type="entry name" value="Transferase(Phosphotransferase) domain 1"/>
    <property type="match status" value="1"/>
</dbReference>
<dbReference type="GO" id="GO:0006015">
    <property type="term" value="P:5-phosphoribose 1-diphosphate biosynthetic process"/>
    <property type="evidence" value="ECO:0007669"/>
    <property type="project" value="TreeGrafter"/>
</dbReference>
<evidence type="ECO:0000256" key="7">
    <source>
        <dbReference type="ARBA" id="ARBA00022723"/>
    </source>
</evidence>
<dbReference type="SMART" id="SM00220">
    <property type="entry name" value="S_TKc"/>
    <property type="match status" value="1"/>
</dbReference>
<feature type="region of interest" description="Disordered" evidence="14">
    <location>
        <begin position="1132"/>
        <end position="1227"/>
    </location>
</feature>
<feature type="compositionally biased region" description="Polar residues" evidence="14">
    <location>
        <begin position="1193"/>
        <end position="1207"/>
    </location>
</feature>
<keyword evidence="6 16" id="KW-0808">Transferase</keyword>
<feature type="region of interest" description="Disordered" evidence="14">
    <location>
        <begin position="1250"/>
        <end position="1315"/>
    </location>
</feature>
<dbReference type="EMBL" id="JAYKXP010000004">
    <property type="protein sequence ID" value="KAK7058972.1"/>
    <property type="molecule type" value="Genomic_DNA"/>
</dbReference>
<feature type="compositionally biased region" description="Polar residues" evidence="14">
    <location>
        <begin position="1302"/>
        <end position="1315"/>
    </location>
</feature>
<dbReference type="SUPFAM" id="SSF53271">
    <property type="entry name" value="PRTase-like"/>
    <property type="match status" value="1"/>
</dbReference>
<dbReference type="CDD" id="cd06223">
    <property type="entry name" value="PRTases_typeI"/>
    <property type="match status" value="1"/>
</dbReference>
<keyword evidence="7" id="KW-0479">Metal-binding</keyword>
<feature type="compositionally biased region" description="Polar residues" evidence="14">
    <location>
        <begin position="1065"/>
        <end position="1074"/>
    </location>
</feature>
<reference evidence="16 17" key="1">
    <citation type="submission" date="2024-01" db="EMBL/GenBank/DDBJ databases">
        <title>A draft genome for a cacao thread blight-causing isolate of Paramarasmius palmivorus.</title>
        <authorList>
            <person name="Baruah I.K."/>
            <person name="Bukari Y."/>
            <person name="Amoako-Attah I."/>
            <person name="Meinhardt L.W."/>
            <person name="Bailey B.A."/>
            <person name="Cohen S.P."/>
        </authorList>
    </citation>
    <scope>NUCLEOTIDE SEQUENCE [LARGE SCALE GENOMIC DNA]</scope>
    <source>
        <strain evidence="16 17">GH-12</strain>
    </source>
</reference>
<dbReference type="GO" id="GO:0004749">
    <property type="term" value="F:ribose phosphate diphosphokinase activity"/>
    <property type="evidence" value="ECO:0007669"/>
    <property type="project" value="UniProtKB-EC"/>
</dbReference>
<evidence type="ECO:0000256" key="14">
    <source>
        <dbReference type="SAM" id="MobiDB-lite"/>
    </source>
</evidence>
<evidence type="ECO:0000256" key="9">
    <source>
        <dbReference type="ARBA" id="ARBA00022741"/>
    </source>
</evidence>
<name>A0AAW0E4L1_9AGAR</name>
<evidence type="ECO:0000256" key="10">
    <source>
        <dbReference type="ARBA" id="ARBA00022777"/>
    </source>
</evidence>
<evidence type="ECO:0000256" key="12">
    <source>
        <dbReference type="ARBA" id="ARBA00022842"/>
    </source>
</evidence>
<comment type="cofactor">
    <cofactor evidence="1">
        <name>Mg(2+)</name>
        <dbReference type="ChEBI" id="CHEBI:18420"/>
    </cofactor>
</comment>
<dbReference type="PROSITE" id="PS00114">
    <property type="entry name" value="PRPP_SYNTHASE"/>
    <property type="match status" value="1"/>
</dbReference>
<dbReference type="InterPro" id="IPR000719">
    <property type="entry name" value="Prot_kinase_dom"/>
</dbReference>
<feature type="compositionally biased region" description="Polar residues" evidence="14">
    <location>
        <begin position="895"/>
        <end position="913"/>
    </location>
</feature>
<dbReference type="InterPro" id="IPR029057">
    <property type="entry name" value="PRTase-like"/>
</dbReference>